<dbReference type="FunFam" id="3.30.70.240:FF:000001">
    <property type="entry name" value="Elongation factor G"/>
    <property type="match status" value="1"/>
</dbReference>
<dbReference type="PANTHER" id="PTHR43261:SF1">
    <property type="entry name" value="RIBOSOME-RELEASING FACTOR 2, MITOCHONDRIAL"/>
    <property type="match status" value="1"/>
</dbReference>
<reference evidence="5" key="1">
    <citation type="submission" date="2013-08" db="EMBL/GenBank/DDBJ databases">
        <authorList>
            <person name="Mendez C."/>
            <person name="Richter M."/>
            <person name="Ferrer M."/>
            <person name="Sanchez J."/>
        </authorList>
    </citation>
    <scope>NUCLEOTIDE SEQUENCE</scope>
</reference>
<dbReference type="Gene3D" id="3.30.70.240">
    <property type="match status" value="1"/>
</dbReference>
<accession>T1B391</accession>
<dbReference type="EMBL" id="AUZY01008111">
    <property type="protein sequence ID" value="EQD47299.1"/>
    <property type="molecule type" value="Genomic_DNA"/>
</dbReference>
<sequence length="93" mass="10141">LAGAMAMREAVEKAGAYLLEPVMDVEVTVPEAQMGEDIGHLNARRGRIGGMIPADEGFERVSTQVPLAEMYPFPIELRAMTQGRGTYTMAFSH</sequence>
<dbReference type="SMART" id="SM00838">
    <property type="entry name" value="EFG_C"/>
    <property type="match status" value="1"/>
</dbReference>
<reference evidence="5" key="2">
    <citation type="journal article" date="2014" name="ISME J.">
        <title>Microbial stratification in low pH oxic and suboxic macroscopic growths along an acid mine drainage.</title>
        <authorList>
            <person name="Mendez-Garcia C."/>
            <person name="Mesa V."/>
            <person name="Sprenger R.R."/>
            <person name="Richter M."/>
            <person name="Diez M.S."/>
            <person name="Solano J."/>
            <person name="Bargiela R."/>
            <person name="Golyshina O.V."/>
            <person name="Manteca A."/>
            <person name="Ramos J.L."/>
            <person name="Gallego J.R."/>
            <person name="Llorente I."/>
            <person name="Martins Dos Santos V.A."/>
            <person name="Jensen O.N."/>
            <person name="Pelaez A.I."/>
            <person name="Sanchez J."/>
            <person name="Ferrer M."/>
        </authorList>
    </citation>
    <scope>NUCLEOTIDE SEQUENCE</scope>
</reference>
<dbReference type="GO" id="GO:0003746">
    <property type="term" value="F:translation elongation factor activity"/>
    <property type="evidence" value="ECO:0007669"/>
    <property type="project" value="UniProtKB-KW"/>
</dbReference>
<keyword evidence="1" id="KW-0547">Nucleotide-binding</keyword>
<dbReference type="GO" id="GO:0032790">
    <property type="term" value="P:ribosome disassembly"/>
    <property type="evidence" value="ECO:0007669"/>
    <property type="project" value="TreeGrafter"/>
</dbReference>
<dbReference type="GO" id="GO:0005525">
    <property type="term" value="F:GTP binding"/>
    <property type="evidence" value="ECO:0007669"/>
    <property type="project" value="UniProtKB-KW"/>
</dbReference>
<feature type="non-terminal residue" evidence="5">
    <location>
        <position position="1"/>
    </location>
</feature>
<evidence type="ECO:0000259" key="4">
    <source>
        <dbReference type="SMART" id="SM00838"/>
    </source>
</evidence>
<evidence type="ECO:0000256" key="3">
    <source>
        <dbReference type="ARBA" id="ARBA00023134"/>
    </source>
</evidence>
<evidence type="ECO:0000256" key="1">
    <source>
        <dbReference type="ARBA" id="ARBA00022741"/>
    </source>
</evidence>
<dbReference type="Pfam" id="PF00679">
    <property type="entry name" value="EFG_C"/>
    <property type="match status" value="1"/>
</dbReference>
<dbReference type="AlphaFoldDB" id="T1B391"/>
<feature type="domain" description="Elongation factor EFG" evidence="4">
    <location>
        <begin position="17"/>
        <end position="93"/>
    </location>
</feature>
<dbReference type="PANTHER" id="PTHR43261">
    <property type="entry name" value="TRANSLATION ELONGATION FACTOR G-RELATED"/>
    <property type="match status" value="1"/>
</dbReference>
<keyword evidence="2" id="KW-0648">Protein biosynthesis</keyword>
<protein>
    <submittedName>
        <fullName evidence="5">Translation elongation factor G</fullName>
    </submittedName>
</protein>
<name>T1B391_9ZZZZ</name>
<evidence type="ECO:0000313" key="5">
    <source>
        <dbReference type="EMBL" id="EQD47299.1"/>
    </source>
</evidence>
<dbReference type="InterPro" id="IPR035649">
    <property type="entry name" value="EFG_V"/>
</dbReference>
<proteinExistence type="predicted"/>
<evidence type="ECO:0000256" key="2">
    <source>
        <dbReference type="ARBA" id="ARBA00022917"/>
    </source>
</evidence>
<dbReference type="InterPro" id="IPR014721">
    <property type="entry name" value="Ribsml_uS5_D2-typ_fold_subgr"/>
</dbReference>
<dbReference type="Gene3D" id="3.30.230.10">
    <property type="match status" value="1"/>
</dbReference>
<gene>
    <name evidence="5" type="ORF">B1B_12387</name>
</gene>
<comment type="caution">
    <text evidence="5">The sequence shown here is derived from an EMBL/GenBank/DDBJ whole genome shotgun (WGS) entry which is preliminary data.</text>
</comment>
<keyword evidence="3" id="KW-0342">GTP-binding</keyword>
<organism evidence="5">
    <name type="scientific">mine drainage metagenome</name>
    <dbReference type="NCBI Taxonomy" id="410659"/>
    <lineage>
        <taxon>unclassified sequences</taxon>
        <taxon>metagenomes</taxon>
        <taxon>ecological metagenomes</taxon>
    </lineage>
</organism>
<dbReference type="CDD" id="cd03713">
    <property type="entry name" value="EFG_mtEFG_C"/>
    <property type="match status" value="1"/>
</dbReference>
<dbReference type="InterPro" id="IPR035647">
    <property type="entry name" value="EFG_III/V"/>
</dbReference>
<dbReference type="SUPFAM" id="SSF54980">
    <property type="entry name" value="EF-G C-terminal domain-like"/>
    <property type="match status" value="1"/>
</dbReference>
<keyword evidence="5" id="KW-0251">Elongation factor</keyword>
<dbReference type="InterPro" id="IPR000640">
    <property type="entry name" value="EFG_V-like"/>
</dbReference>